<dbReference type="AlphaFoldDB" id="A0A1J1LMD6"/>
<accession>A0A1J1LMD6</accession>
<evidence type="ECO:0000313" key="2">
    <source>
        <dbReference type="Proteomes" id="UP000184315"/>
    </source>
</evidence>
<name>A0A1J1LMD6_9CYAN</name>
<reference evidence="2" key="1">
    <citation type="submission" date="2015-10" db="EMBL/GenBank/DDBJ databases">
        <authorList>
            <person name="Regsiter A."/>
            <person name="william w."/>
        </authorList>
    </citation>
    <scope>NUCLEOTIDE SEQUENCE [LARGE SCALE GENOMIC DNA]</scope>
</reference>
<gene>
    <name evidence="1" type="ORF">PL9214520235</name>
</gene>
<evidence type="ECO:0000313" key="1">
    <source>
        <dbReference type="EMBL" id="CUR33696.1"/>
    </source>
</evidence>
<sequence>MEIPKKRKDREKLLRSCKKPNGEWNINQLKKLGIPFSYRRGWEQAFIQYGEDWDQYV</sequence>
<dbReference type="RefSeq" id="WP_186440405.1">
    <property type="nucleotide sequence ID" value="NZ_LN889803.1"/>
</dbReference>
<dbReference type="Proteomes" id="UP000184315">
    <property type="component" value="Unassembled WGS sequence"/>
</dbReference>
<dbReference type="EMBL" id="CZDF01000158">
    <property type="protein sequence ID" value="CUR33696.1"/>
    <property type="molecule type" value="Genomic_DNA"/>
</dbReference>
<protein>
    <submittedName>
        <fullName evidence="1">Uncharacterized protein</fullName>
    </submittedName>
</protein>
<proteinExistence type="predicted"/>
<keyword evidence="2" id="KW-1185">Reference proteome</keyword>
<organism evidence="1 2">
    <name type="scientific">Planktothrix tepida PCC 9214</name>
    <dbReference type="NCBI Taxonomy" id="671072"/>
    <lineage>
        <taxon>Bacteria</taxon>
        <taxon>Bacillati</taxon>
        <taxon>Cyanobacteriota</taxon>
        <taxon>Cyanophyceae</taxon>
        <taxon>Oscillatoriophycideae</taxon>
        <taxon>Oscillatoriales</taxon>
        <taxon>Microcoleaceae</taxon>
        <taxon>Planktothrix</taxon>
    </lineage>
</organism>